<comment type="caution">
    <text evidence="3">The sequence shown here is derived from an EMBL/GenBank/DDBJ whole genome shotgun (WGS) entry which is preliminary data.</text>
</comment>
<organism evidence="3 4">
    <name type="scientific">Clostridium punense</name>
    <dbReference type="NCBI Taxonomy" id="1054297"/>
    <lineage>
        <taxon>Bacteria</taxon>
        <taxon>Bacillati</taxon>
        <taxon>Bacillota</taxon>
        <taxon>Clostridia</taxon>
        <taxon>Eubacteriales</taxon>
        <taxon>Clostridiaceae</taxon>
        <taxon>Clostridium</taxon>
    </lineage>
</organism>
<dbReference type="RefSeq" id="WP_209649557.1">
    <property type="nucleotide sequence ID" value="NZ_JAGGLL010000015.1"/>
</dbReference>
<feature type="region of interest" description="Disordered" evidence="1">
    <location>
        <begin position="39"/>
        <end position="76"/>
    </location>
</feature>
<protein>
    <recommendedName>
        <fullName evidence="5">Lipoprotein</fullName>
    </recommendedName>
</protein>
<evidence type="ECO:0008006" key="5">
    <source>
        <dbReference type="Google" id="ProtNLM"/>
    </source>
</evidence>
<evidence type="ECO:0000313" key="3">
    <source>
        <dbReference type="EMBL" id="MBP2022326.1"/>
    </source>
</evidence>
<reference evidence="3 4" key="1">
    <citation type="submission" date="2021-03" db="EMBL/GenBank/DDBJ databases">
        <title>Genomic Encyclopedia of Type Strains, Phase IV (KMG-IV): sequencing the most valuable type-strain genomes for metagenomic binning, comparative biology and taxonomic classification.</title>
        <authorList>
            <person name="Goeker M."/>
        </authorList>
    </citation>
    <scope>NUCLEOTIDE SEQUENCE [LARGE SCALE GENOMIC DNA]</scope>
    <source>
        <strain evidence="3 4">DSM 28650</strain>
    </source>
</reference>
<dbReference type="Gene3D" id="3.10.450.420">
    <property type="match status" value="1"/>
</dbReference>
<keyword evidence="2" id="KW-0812">Transmembrane</keyword>
<dbReference type="InterPro" id="IPR031841">
    <property type="entry name" value="Endopep_inhib"/>
</dbReference>
<dbReference type="EMBL" id="JAGGLL010000015">
    <property type="protein sequence ID" value="MBP2022326.1"/>
    <property type="molecule type" value="Genomic_DNA"/>
</dbReference>
<proteinExistence type="predicted"/>
<keyword evidence="2" id="KW-1133">Transmembrane helix</keyword>
<dbReference type="Pfam" id="PF16800">
    <property type="entry name" value="Endopep_inhib"/>
    <property type="match status" value="1"/>
</dbReference>
<name>A0ABS4K4Y9_9CLOT</name>
<feature type="transmembrane region" description="Helical" evidence="2">
    <location>
        <begin position="12"/>
        <end position="31"/>
    </location>
</feature>
<dbReference type="Proteomes" id="UP001519308">
    <property type="component" value="Unassembled WGS sequence"/>
</dbReference>
<keyword evidence="2" id="KW-0472">Membrane</keyword>
<evidence type="ECO:0000256" key="1">
    <source>
        <dbReference type="SAM" id="MobiDB-lite"/>
    </source>
</evidence>
<gene>
    <name evidence="3" type="ORF">J2Z44_002147</name>
</gene>
<evidence type="ECO:0000313" key="4">
    <source>
        <dbReference type="Proteomes" id="UP001519308"/>
    </source>
</evidence>
<keyword evidence="4" id="KW-1185">Reference proteome</keyword>
<evidence type="ECO:0000256" key="2">
    <source>
        <dbReference type="SAM" id="Phobius"/>
    </source>
</evidence>
<dbReference type="InterPro" id="IPR053749">
    <property type="entry name" value="TA_system-associated_sf"/>
</dbReference>
<sequence length="239" mass="26284">MKSILKKDFTCGLKCLALTIVFISIITLPLTGCSTKSATNKEPIITNSNNSTSSTPANNTTNSTSVSSTPNATPNLDINDEEIVTLLTNGNDSVRKLQKLFDTSKILEATEEGKPFGSYAPLKGSTFKDMDALQSYLSKELGLNKYFSIDFNKKFVNYLSKNINNEYYVAVGDFGPGLNVKESKIISKTPDKTKLVVTFSSPSFFEDSSRVTREATIIHDGEKWVIDKMDTWGMPTLGK</sequence>
<feature type="compositionally biased region" description="Low complexity" evidence="1">
    <location>
        <begin position="46"/>
        <end position="75"/>
    </location>
</feature>
<accession>A0ABS4K4Y9</accession>